<keyword evidence="11 18" id="KW-0413">Isomerase</keyword>
<feature type="binding site" evidence="18">
    <location>
        <position position="130"/>
    </location>
    <ligand>
        <name>K(+)</name>
        <dbReference type="ChEBI" id="CHEBI:29103"/>
    </ligand>
</feature>
<comment type="catalytic activity">
    <reaction evidence="15 17 19">
        <text>(6S)-NADHX + ADP = AMP + phosphate + NADH + H(+)</text>
        <dbReference type="Rhea" id="RHEA:32223"/>
        <dbReference type="ChEBI" id="CHEBI:15378"/>
        <dbReference type="ChEBI" id="CHEBI:43474"/>
        <dbReference type="ChEBI" id="CHEBI:57945"/>
        <dbReference type="ChEBI" id="CHEBI:64074"/>
        <dbReference type="ChEBI" id="CHEBI:456215"/>
        <dbReference type="ChEBI" id="CHEBI:456216"/>
        <dbReference type="EC" id="4.2.1.136"/>
    </reaction>
</comment>
<feature type="binding site" evidence="17">
    <location>
        <position position="270"/>
    </location>
    <ligand>
        <name>(6S)-NADPHX</name>
        <dbReference type="ChEBI" id="CHEBI:64076"/>
    </ligand>
</feature>
<dbReference type="SUPFAM" id="SSF53613">
    <property type="entry name" value="Ribokinase-like"/>
    <property type="match status" value="1"/>
</dbReference>
<dbReference type="HAMAP" id="MF_01966">
    <property type="entry name" value="NADHX_epimerase"/>
    <property type="match status" value="1"/>
</dbReference>
<dbReference type="Pfam" id="PF03853">
    <property type="entry name" value="YjeF_N"/>
    <property type="match status" value="1"/>
</dbReference>
<feature type="binding site" evidence="18">
    <location>
        <position position="145"/>
    </location>
    <ligand>
        <name>(6S)-NADPHX</name>
        <dbReference type="ChEBI" id="CHEBI:64076"/>
    </ligand>
</feature>
<dbReference type="Gene3D" id="3.40.1190.20">
    <property type="match status" value="1"/>
</dbReference>
<dbReference type="PANTHER" id="PTHR12592:SF0">
    <property type="entry name" value="ATP-DEPENDENT (S)-NAD(P)H-HYDRATE DEHYDRATASE"/>
    <property type="match status" value="1"/>
</dbReference>
<comment type="similarity">
    <text evidence="3 19">In the N-terminal section; belongs to the NnrE/AIBP family.</text>
</comment>
<comment type="similarity">
    <text evidence="4 19">In the C-terminal section; belongs to the NnrD/CARKD family.</text>
</comment>
<feature type="binding site" evidence="17">
    <location>
        <begin position="446"/>
        <end position="450"/>
    </location>
    <ligand>
        <name>AMP</name>
        <dbReference type="ChEBI" id="CHEBI:456215"/>
    </ligand>
</feature>
<feature type="binding site" evidence="17">
    <location>
        <position position="477"/>
    </location>
    <ligand>
        <name>(6S)-NADPHX</name>
        <dbReference type="ChEBI" id="CHEBI:64076"/>
    </ligand>
</feature>
<keyword evidence="5 18" id="KW-0479">Metal-binding</keyword>
<protein>
    <recommendedName>
        <fullName evidence="19">Bifunctional NAD(P)H-hydrate repair enzyme</fullName>
    </recommendedName>
    <alternativeName>
        <fullName evidence="19">Nicotinamide nucleotide repair protein</fullName>
    </alternativeName>
    <domain>
        <recommendedName>
            <fullName evidence="19">ADP-dependent (S)-NAD(P)H-hydrate dehydratase</fullName>
            <ecNumber evidence="19">4.2.1.136</ecNumber>
        </recommendedName>
        <alternativeName>
            <fullName evidence="19">ADP-dependent NAD(P)HX dehydratase</fullName>
        </alternativeName>
    </domain>
    <domain>
        <recommendedName>
            <fullName evidence="19">NAD(P)H-hydrate epimerase</fullName>
            <ecNumber evidence="19">5.1.99.6</ecNumber>
        </recommendedName>
    </domain>
</protein>
<evidence type="ECO:0000256" key="2">
    <source>
        <dbReference type="ARBA" id="ARBA00000909"/>
    </source>
</evidence>
<dbReference type="InterPro" id="IPR029056">
    <property type="entry name" value="Ribokinase-like"/>
</dbReference>
<dbReference type="PANTHER" id="PTHR12592">
    <property type="entry name" value="ATP-DEPENDENT (S)-NAD(P)H-HYDRATE DEHYDRATASE FAMILY MEMBER"/>
    <property type="match status" value="1"/>
</dbReference>
<feature type="binding site" evidence="18">
    <location>
        <position position="64"/>
    </location>
    <ligand>
        <name>K(+)</name>
        <dbReference type="ChEBI" id="CHEBI:29103"/>
    </ligand>
</feature>
<evidence type="ECO:0000256" key="7">
    <source>
        <dbReference type="ARBA" id="ARBA00022840"/>
    </source>
</evidence>
<evidence type="ECO:0000256" key="11">
    <source>
        <dbReference type="ARBA" id="ARBA00023235"/>
    </source>
</evidence>
<evidence type="ECO:0000256" key="19">
    <source>
        <dbReference type="PIRNR" id="PIRNR017184"/>
    </source>
</evidence>
<comment type="catalytic activity">
    <reaction evidence="2 18 19">
        <text>(6R)-NADPHX = (6S)-NADPHX</text>
        <dbReference type="Rhea" id="RHEA:32227"/>
        <dbReference type="ChEBI" id="CHEBI:64076"/>
        <dbReference type="ChEBI" id="CHEBI:64077"/>
        <dbReference type="EC" id="5.1.99.6"/>
    </reaction>
</comment>
<dbReference type="NCBIfam" id="TIGR00196">
    <property type="entry name" value="yjeF_cterm"/>
    <property type="match status" value="1"/>
</dbReference>
<evidence type="ECO:0000256" key="9">
    <source>
        <dbReference type="ARBA" id="ARBA00022958"/>
    </source>
</evidence>
<dbReference type="GO" id="GO:0046872">
    <property type="term" value="F:metal ion binding"/>
    <property type="evidence" value="ECO:0007669"/>
    <property type="project" value="UniProtKB-UniRule"/>
</dbReference>
<comment type="similarity">
    <text evidence="18">Belongs to the NnrE/AIBP family.</text>
</comment>
<dbReference type="GO" id="GO:0052855">
    <property type="term" value="F:ADP-dependent NAD(P)H-hydrate dehydratase activity"/>
    <property type="evidence" value="ECO:0007669"/>
    <property type="project" value="UniProtKB-UniRule"/>
</dbReference>
<comment type="catalytic activity">
    <reaction evidence="1 18 19">
        <text>(6R)-NADHX = (6S)-NADHX</text>
        <dbReference type="Rhea" id="RHEA:32215"/>
        <dbReference type="ChEBI" id="CHEBI:64074"/>
        <dbReference type="ChEBI" id="CHEBI:64075"/>
        <dbReference type="EC" id="5.1.99.6"/>
    </reaction>
</comment>
<keyword evidence="8 17" id="KW-0521">NADP</keyword>
<dbReference type="eggNOG" id="COG0063">
    <property type="taxonomic scope" value="Bacteria"/>
</dbReference>
<evidence type="ECO:0000256" key="5">
    <source>
        <dbReference type="ARBA" id="ARBA00022723"/>
    </source>
</evidence>
<evidence type="ECO:0000256" key="16">
    <source>
        <dbReference type="ARBA" id="ARBA00049209"/>
    </source>
</evidence>
<feature type="binding site" evidence="18">
    <location>
        <position position="172"/>
    </location>
    <ligand>
        <name>K(+)</name>
        <dbReference type="ChEBI" id="CHEBI:29103"/>
    </ligand>
</feature>
<feature type="binding site" evidence="17">
    <location>
        <position position="476"/>
    </location>
    <ligand>
        <name>AMP</name>
        <dbReference type="ChEBI" id="CHEBI:456215"/>
    </ligand>
</feature>
<evidence type="ECO:0000313" key="22">
    <source>
        <dbReference type="EMBL" id="SES37070.1"/>
    </source>
</evidence>
<comment type="function">
    <text evidence="17">Catalyzes the dehydration of the S-form of NAD(P)HX at the expense of ADP, which is converted to AMP. Together with NAD(P)HX epimerase, which catalyzes the epimerization of the S- and R-forms, the enzyme allows the repair of both epimers of NAD(P)HX, a damaged form of NAD(P)H that is a result of enzymatic or heat-dependent hydration.</text>
</comment>
<comment type="function">
    <text evidence="18">Catalyzes the epimerization of the S- and R-forms of NAD(P)HX, a damaged form of NAD(P)H that is a result of enzymatic or heat-dependent hydration. This is a prerequisite for the S-specific NAD(P)H-hydrate dehydratase to allow the repair of both epimers of NAD(P)HX.</text>
</comment>
<feature type="domain" description="YjeF C-terminal" evidence="20">
    <location>
        <begin position="235"/>
        <end position="536"/>
    </location>
</feature>
<evidence type="ECO:0000256" key="12">
    <source>
        <dbReference type="ARBA" id="ARBA00023239"/>
    </source>
</evidence>
<evidence type="ECO:0000256" key="3">
    <source>
        <dbReference type="ARBA" id="ARBA00006001"/>
    </source>
</evidence>
<dbReference type="EMBL" id="FOGJ01000034">
    <property type="protein sequence ID" value="SES37070.1"/>
    <property type="molecule type" value="Genomic_DNA"/>
</dbReference>
<evidence type="ECO:0000256" key="6">
    <source>
        <dbReference type="ARBA" id="ARBA00022741"/>
    </source>
</evidence>
<evidence type="ECO:0000256" key="18">
    <source>
        <dbReference type="HAMAP-Rule" id="MF_01966"/>
    </source>
</evidence>
<keyword evidence="13" id="KW-0511">Multifunctional enzyme</keyword>
<dbReference type="OrthoDB" id="9806925at2"/>
<dbReference type="EC" id="5.1.99.6" evidence="19"/>
<sequence length="536" mass="57861">MQYLVTAKEMKTCDRNTSEHFGVPSIVLMERAALAVAARIGEWKRAMHTSRAFNVLIVAGHGGNGGDGIAIGRILYQHGYRVQIALVDDKDSNPDTASQKKCAQAYNIPMDTFSNVRATKSQMEWDIIVDAVLGIGCTKDVEGEYAEAIMYINECKKLKDESTLVVAVDIPSGIDTDTGSVHLLAVKADLTVTFNFAKMGQLLYPGTEYCGQLFVEDVGITVDGFLGNLPEYFFFDEGPEDLLPRRVGYGNKGTFGKVLVIAGSDKVTGACLLCSKSAFHTGAGMVKVFTTLANVEAIKSSIPEAMFDSYANIETDNNIDKIRDILIENMKWASAIVIGPGIGTGMVAKAILSIVLEHYDKFLVADADAITLIAQDSHISELARAYSDSKDKQLVITPHVAEFARLYNAAFGDERPEPVTVYDVKENMLKWPLALSEYYNCVVICKDARSVVAGAGKRQMYVNISGNSGMATAGSGDVLAGIIGALSSRKLGAFQTACIGTFIHGLAGNRAASRVGEYYMTASDIIKELANVLPEK</sequence>
<dbReference type="EC" id="4.2.1.136" evidence="19"/>
<dbReference type="Proteomes" id="UP000182584">
    <property type="component" value="Unassembled WGS sequence"/>
</dbReference>
<evidence type="ECO:0000256" key="14">
    <source>
        <dbReference type="ARBA" id="ARBA00025153"/>
    </source>
</evidence>
<dbReference type="AlphaFoldDB" id="A0A1H9WT04"/>
<gene>
    <name evidence="18" type="primary">nnrE</name>
    <name evidence="17" type="synonym">nnrD</name>
    <name evidence="22" type="ORF">SAMN04487884_1346</name>
</gene>
<dbReference type="PROSITE" id="PS51383">
    <property type="entry name" value="YJEF_C_3"/>
    <property type="match status" value="1"/>
</dbReference>
<dbReference type="PIRSF" id="PIRSF017184">
    <property type="entry name" value="Nnr"/>
    <property type="match status" value="1"/>
</dbReference>
<feature type="binding site" evidence="17">
    <location>
        <position position="399"/>
    </location>
    <ligand>
        <name>(6S)-NADPHX</name>
        <dbReference type="ChEBI" id="CHEBI:64076"/>
    </ligand>
</feature>
<comment type="function">
    <text evidence="14 19">Bifunctional enzyme that catalyzes the epimerization of the S- and R-forms of NAD(P)HX and the dehydration of the S-form of NAD(P)HX at the expense of ADP, which is converted to AMP. This allows the repair of both epimers of NAD(P)HX, a damaged form of NAD(P)H that is a result of enzymatic or heat-dependent hydration.</text>
</comment>
<comment type="cofactor">
    <cofactor evidence="17">
        <name>Mg(2+)</name>
        <dbReference type="ChEBI" id="CHEBI:18420"/>
    </cofactor>
</comment>
<evidence type="ECO:0000259" key="21">
    <source>
        <dbReference type="PROSITE" id="PS51385"/>
    </source>
</evidence>
<keyword evidence="10 17" id="KW-0520">NAD</keyword>
<dbReference type="GO" id="GO:0005524">
    <property type="term" value="F:ATP binding"/>
    <property type="evidence" value="ECO:0007669"/>
    <property type="project" value="UniProtKB-UniRule"/>
</dbReference>
<dbReference type="Gene3D" id="3.40.50.10260">
    <property type="entry name" value="YjeF N-terminal domain"/>
    <property type="match status" value="1"/>
</dbReference>
<dbReference type="InterPro" id="IPR017953">
    <property type="entry name" value="Carbohydrate_kinase_pred_CS"/>
</dbReference>
<feature type="binding site" evidence="18">
    <location>
        <position position="169"/>
    </location>
    <ligand>
        <name>(6S)-NADPHX</name>
        <dbReference type="ChEBI" id="CHEBI:64076"/>
    </ligand>
</feature>
<reference evidence="22 23" key="1">
    <citation type="submission" date="2016-10" db="EMBL/GenBank/DDBJ databases">
        <authorList>
            <person name="de Groot N.N."/>
        </authorList>
    </citation>
    <scope>NUCLEOTIDE SEQUENCE [LARGE SCALE GENOMIC DNA]</scope>
    <source>
        <strain evidence="22 23">AR40</strain>
    </source>
</reference>
<dbReference type="InterPro" id="IPR036652">
    <property type="entry name" value="YjeF_N_dom_sf"/>
</dbReference>
<dbReference type="PROSITE" id="PS01050">
    <property type="entry name" value="YJEF_C_2"/>
    <property type="match status" value="1"/>
</dbReference>
<dbReference type="HAMAP" id="MF_01965">
    <property type="entry name" value="NADHX_dehydratase"/>
    <property type="match status" value="1"/>
</dbReference>
<proteinExistence type="inferred from homology"/>
<dbReference type="InterPro" id="IPR004443">
    <property type="entry name" value="YjeF_N_dom"/>
</dbReference>
<dbReference type="eggNOG" id="COG0062">
    <property type="taxonomic scope" value="Bacteria"/>
</dbReference>
<dbReference type="GO" id="GO:0110051">
    <property type="term" value="P:metabolite repair"/>
    <property type="evidence" value="ECO:0007669"/>
    <property type="project" value="TreeGrafter"/>
</dbReference>
<evidence type="ECO:0000256" key="15">
    <source>
        <dbReference type="ARBA" id="ARBA00048238"/>
    </source>
</evidence>
<comment type="cofactor">
    <cofactor evidence="18 19">
        <name>K(+)</name>
        <dbReference type="ChEBI" id="CHEBI:29103"/>
    </cofactor>
    <text evidence="18 19">Binds 1 potassium ion per subunit.</text>
</comment>
<comment type="catalytic activity">
    <reaction evidence="16 17 19">
        <text>(6S)-NADPHX + ADP = AMP + phosphate + NADPH + H(+)</text>
        <dbReference type="Rhea" id="RHEA:32235"/>
        <dbReference type="ChEBI" id="CHEBI:15378"/>
        <dbReference type="ChEBI" id="CHEBI:43474"/>
        <dbReference type="ChEBI" id="CHEBI:57783"/>
        <dbReference type="ChEBI" id="CHEBI:64076"/>
        <dbReference type="ChEBI" id="CHEBI:456215"/>
        <dbReference type="ChEBI" id="CHEBI:456216"/>
        <dbReference type="EC" id="4.2.1.136"/>
    </reaction>
</comment>
<dbReference type="GO" id="GO:0052856">
    <property type="term" value="F:NAD(P)HX epimerase activity"/>
    <property type="evidence" value="ECO:0007669"/>
    <property type="project" value="UniProtKB-UniRule"/>
</dbReference>
<comment type="similarity">
    <text evidence="17">Belongs to the NnrD/CARKD family.</text>
</comment>
<dbReference type="GO" id="GO:0046496">
    <property type="term" value="P:nicotinamide nucleotide metabolic process"/>
    <property type="evidence" value="ECO:0007669"/>
    <property type="project" value="UniProtKB-UniRule"/>
</dbReference>
<dbReference type="Pfam" id="PF01256">
    <property type="entry name" value="Carb_kinase"/>
    <property type="match status" value="1"/>
</dbReference>
<evidence type="ECO:0000256" key="10">
    <source>
        <dbReference type="ARBA" id="ARBA00023027"/>
    </source>
</evidence>
<evidence type="ECO:0000313" key="23">
    <source>
        <dbReference type="Proteomes" id="UP000182584"/>
    </source>
</evidence>
<evidence type="ECO:0000256" key="4">
    <source>
        <dbReference type="ARBA" id="ARBA00009524"/>
    </source>
</evidence>
<feature type="binding site" evidence="18">
    <location>
        <begin position="63"/>
        <end position="67"/>
    </location>
    <ligand>
        <name>(6S)-NADPHX</name>
        <dbReference type="ChEBI" id="CHEBI:64076"/>
    </ligand>
</feature>
<organism evidence="22 23">
    <name type="scientific">Butyrivibrio fibrisolvens</name>
    <dbReference type="NCBI Taxonomy" id="831"/>
    <lineage>
        <taxon>Bacteria</taxon>
        <taxon>Bacillati</taxon>
        <taxon>Bacillota</taxon>
        <taxon>Clostridia</taxon>
        <taxon>Lachnospirales</taxon>
        <taxon>Lachnospiraceae</taxon>
        <taxon>Butyrivibrio</taxon>
    </lineage>
</organism>
<keyword evidence="6 17" id="KW-0547">Nucleotide-binding</keyword>
<dbReference type="SUPFAM" id="SSF64153">
    <property type="entry name" value="YjeF N-terminal domain-like"/>
    <property type="match status" value="1"/>
</dbReference>
<name>A0A1H9WT04_BUTFI</name>
<evidence type="ECO:0000259" key="20">
    <source>
        <dbReference type="PROSITE" id="PS51383"/>
    </source>
</evidence>
<dbReference type="InterPro" id="IPR000631">
    <property type="entry name" value="CARKD"/>
</dbReference>
<keyword evidence="12 17" id="KW-0456">Lyase</keyword>
<accession>A0A1H9WT04</accession>
<evidence type="ECO:0000256" key="8">
    <source>
        <dbReference type="ARBA" id="ARBA00022857"/>
    </source>
</evidence>
<keyword evidence="9 18" id="KW-0630">Potassium</keyword>
<feature type="binding site" evidence="18">
    <location>
        <begin position="134"/>
        <end position="140"/>
    </location>
    <ligand>
        <name>(6S)-NADPHX</name>
        <dbReference type="ChEBI" id="CHEBI:64076"/>
    </ligand>
</feature>
<feature type="domain" description="YjeF N-terminal" evidence="21">
    <location>
        <begin position="10"/>
        <end position="226"/>
    </location>
</feature>
<dbReference type="NCBIfam" id="TIGR00197">
    <property type="entry name" value="yjeF_nterm"/>
    <property type="match status" value="1"/>
</dbReference>
<dbReference type="RefSeq" id="WP_074758570.1">
    <property type="nucleotide sequence ID" value="NZ_FOGJ01000034.1"/>
</dbReference>
<evidence type="ECO:0000256" key="1">
    <source>
        <dbReference type="ARBA" id="ARBA00000013"/>
    </source>
</evidence>
<dbReference type="CDD" id="cd01171">
    <property type="entry name" value="YXKO-related"/>
    <property type="match status" value="1"/>
</dbReference>
<keyword evidence="7 17" id="KW-0067">ATP-binding</keyword>
<dbReference type="InterPro" id="IPR030677">
    <property type="entry name" value="Nnr"/>
</dbReference>
<comment type="subunit">
    <text evidence="17">Homotetramer.</text>
</comment>
<dbReference type="PROSITE" id="PS51385">
    <property type="entry name" value="YJEF_N"/>
    <property type="match status" value="1"/>
</dbReference>
<evidence type="ECO:0000256" key="13">
    <source>
        <dbReference type="ARBA" id="ARBA00023268"/>
    </source>
</evidence>
<feature type="binding site" evidence="17">
    <location>
        <position position="341"/>
    </location>
    <ligand>
        <name>(6S)-NADPHX</name>
        <dbReference type="ChEBI" id="CHEBI:64076"/>
    </ligand>
</feature>
<evidence type="ECO:0000256" key="17">
    <source>
        <dbReference type="HAMAP-Rule" id="MF_01965"/>
    </source>
</evidence>